<reference evidence="2 3" key="1">
    <citation type="submission" date="2024-02" db="EMBL/GenBank/DDBJ databases">
        <title>High-quality chromosome-scale genome assembly of Pensacola bahiagrass (Paspalum notatum Flugge var. saurae).</title>
        <authorList>
            <person name="Vega J.M."/>
            <person name="Podio M."/>
            <person name="Orjuela J."/>
            <person name="Siena L.A."/>
            <person name="Pessino S.C."/>
            <person name="Combes M.C."/>
            <person name="Mariac C."/>
            <person name="Albertini E."/>
            <person name="Pupilli F."/>
            <person name="Ortiz J.P.A."/>
            <person name="Leblanc O."/>
        </authorList>
    </citation>
    <scope>NUCLEOTIDE SEQUENCE [LARGE SCALE GENOMIC DNA]</scope>
    <source>
        <strain evidence="2">R1</strain>
        <tissue evidence="2">Leaf</tissue>
    </source>
</reference>
<protein>
    <submittedName>
        <fullName evidence="2">Uncharacterized protein</fullName>
    </submittedName>
</protein>
<keyword evidence="1" id="KW-0472">Membrane</keyword>
<proteinExistence type="predicted"/>
<keyword evidence="1" id="KW-1133">Transmembrane helix</keyword>
<evidence type="ECO:0000256" key="1">
    <source>
        <dbReference type="SAM" id="Phobius"/>
    </source>
</evidence>
<feature type="transmembrane region" description="Helical" evidence="1">
    <location>
        <begin position="280"/>
        <end position="299"/>
    </location>
</feature>
<sequence length="305" mass="31377">MSRRAYDDDDDDGESAAATVMKVAVAVAEAAAVGARHRLVTASEEAPQGGGAGAGALLVGGNLSVQQAADAAAEGAADSVEAMLPSLPASQLRLVEPPPLRRHIKKDAALGASAGVRAAAILFSIQTPAAPAAPSGDVEDPEAPPEIRVLYLGTVADSAAAAAWRSAFDSVSRALAPCPPPPPASWANRLGPILGGSVAAVATLCPHLASAEPWQTITVLGAAGLAFLTLMVGVAAVPPMWTSMRPDDVSRRAGFLSFIIIKSLFVGVLCYMLRRDPRFAVPPGVVGGLAILFIAYLWYRSERRM</sequence>
<name>A0AAQ3SWK6_PASNO</name>
<organism evidence="2 3">
    <name type="scientific">Paspalum notatum var. saurae</name>
    <dbReference type="NCBI Taxonomy" id="547442"/>
    <lineage>
        <taxon>Eukaryota</taxon>
        <taxon>Viridiplantae</taxon>
        <taxon>Streptophyta</taxon>
        <taxon>Embryophyta</taxon>
        <taxon>Tracheophyta</taxon>
        <taxon>Spermatophyta</taxon>
        <taxon>Magnoliopsida</taxon>
        <taxon>Liliopsida</taxon>
        <taxon>Poales</taxon>
        <taxon>Poaceae</taxon>
        <taxon>PACMAD clade</taxon>
        <taxon>Panicoideae</taxon>
        <taxon>Andropogonodae</taxon>
        <taxon>Paspaleae</taxon>
        <taxon>Paspalinae</taxon>
        <taxon>Paspalum</taxon>
    </lineage>
</organism>
<dbReference type="EMBL" id="CP144747">
    <property type="protein sequence ID" value="WVZ62045.1"/>
    <property type="molecule type" value="Genomic_DNA"/>
</dbReference>
<evidence type="ECO:0000313" key="3">
    <source>
        <dbReference type="Proteomes" id="UP001341281"/>
    </source>
</evidence>
<feature type="transmembrane region" description="Helical" evidence="1">
    <location>
        <begin position="253"/>
        <end position="274"/>
    </location>
</feature>
<dbReference type="Proteomes" id="UP001341281">
    <property type="component" value="Chromosome 03"/>
</dbReference>
<keyword evidence="1" id="KW-0812">Transmembrane</keyword>
<keyword evidence="3" id="KW-1185">Reference proteome</keyword>
<accession>A0AAQ3SWK6</accession>
<feature type="transmembrane region" description="Helical" evidence="1">
    <location>
        <begin position="219"/>
        <end position="241"/>
    </location>
</feature>
<gene>
    <name evidence="2" type="ORF">U9M48_011834</name>
</gene>
<dbReference type="AlphaFoldDB" id="A0AAQ3SWK6"/>
<evidence type="ECO:0000313" key="2">
    <source>
        <dbReference type="EMBL" id="WVZ62045.1"/>
    </source>
</evidence>